<dbReference type="NCBIfam" id="TIGR03843">
    <property type="entry name" value="SCO1664 family protein"/>
    <property type="match status" value="1"/>
</dbReference>
<organism evidence="1">
    <name type="scientific">freshwater metagenome</name>
    <dbReference type="NCBI Taxonomy" id="449393"/>
    <lineage>
        <taxon>unclassified sequences</taxon>
        <taxon>metagenomes</taxon>
        <taxon>ecological metagenomes</taxon>
    </lineage>
</organism>
<dbReference type="EMBL" id="CAEZSJ010000071">
    <property type="protein sequence ID" value="CAB4539545.1"/>
    <property type="molecule type" value="Genomic_DNA"/>
</dbReference>
<protein>
    <submittedName>
        <fullName evidence="1">Unannotated protein</fullName>
    </submittedName>
</protein>
<dbReference type="AlphaFoldDB" id="A0A6J6BLF7"/>
<proteinExistence type="predicted"/>
<accession>A0A6J6BLF7</accession>
<reference evidence="1" key="1">
    <citation type="submission" date="2020-05" db="EMBL/GenBank/DDBJ databases">
        <authorList>
            <person name="Chiriac C."/>
            <person name="Salcher M."/>
            <person name="Ghai R."/>
            <person name="Kavagutti S V."/>
        </authorList>
    </citation>
    <scope>NUCLEOTIDE SEQUENCE</scope>
</reference>
<dbReference type="InterPro" id="IPR022292">
    <property type="entry name" value="CHP03843"/>
</dbReference>
<sequence length="168" mass="18895">MVAYYISELGGFHLVPKTVLRDGPFGLGAVQEWIEVDDEVDVVNFVQSDGSILRNMALFDAIINNADRKFGHILVGPDGDVYGCDHGVSFHEEDKLRTVLWQFADLDLTEHEIEKIKRILGGLDESYLADLLTTDEIDALKSRAGKLLDLKKFPMPNPNWPAIPWPPY</sequence>
<name>A0A6J6BLF7_9ZZZZ</name>
<gene>
    <name evidence="1" type="ORF">UFOPK1425_00487</name>
</gene>
<evidence type="ECO:0000313" key="1">
    <source>
        <dbReference type="EMBL" id="CAB4539545.1"/>
    </source>
</evidence>